<proteinExistence type="inferred from homology"/>
<dbReference type="KEGG" id="dwd:DSCW_30490"/>
<dbReference type="GO" id="GO:0009231">
    <property type="term" value="P:riboflavin biosynthetic process"/>
    <property type="evidence" value="ECO:0007669"/>
    <property type="project" value="TreeGrafter"/>
</dbReference>
<dbReference type="SUPFAM" id="SSF52402">
    <property type="entry name" value="Adenine nucleotide alpha hydrolases-like"/>
    <property type="match status" value="1"/>
</dbReference>
<dbReference type="Proteomes" id="UP000427769">
    <property type="component" value="Chromosome"/>
</dbReference>
<keyword evidence="4" id="KW-0862">Zinc</keyword>
<dbReference type="PANTHER" id="PTHR35005:SF1">
    <property type="entry name" value="2-AMINO-5-FORMYLAMINO-6-RIBOSYLAMINOPYRIMIDIN-4(3H)-ONE 5'-MONOPHOSPHATE DEFORMYLASE"/>
    <property type="match status" value="1"/>
</dbReference>
<dbReference type="InterPro" id="IPR014729">
    <property type="entry name" value="Rossmann-like_a/b/a_fold"/>
</dbReference>
<accession>A0A5K7Z0X9</accession>
<evidence type="ECO:0000313" key="6">
    <source>
        <dbReference type="EMBL" id="BBO75632.1"/>
    </source>
</evidence>
<gene>
    <name evidence="6" type="ORF">DSCW_30490</name>
</gene>
<evidence type="ECO:0008006" key="8">
    <source>
        <dbReference type="Google" id="ProtNLM"/>
    </source>
</evidence>
<keyword evidence="2" id="KW-0479">Metal-binding</keyword>
<dbReference type="Gene3D" id="3.40.50.10310">
    <property type="entry name" value="Creatininase"/>
    <property type="match status" value="1"/>
</dbReference>
<name>A0A5K7Z0X9_9BACT</name>
<evidence type="ECO:0000256" key="1">
    <source>
        <dbReference type="ARBA" id="ARBA00001947"/>
    </source>
</evidence>
<dbReference type="RefSeq" id="WP_155304534.1">
    <property type="nucleotide sequence ID" value="NZ_AP021875.1"/>
</dbReference>
<keyword evidence="7" id="KW-1185">Reference proteome</keyword>
<dbReference type="OrthoDB" id="9801445at2"/>
<evidence type="ECO:0000313" key="7">
    <source>
        <dbReference type="Proteomes" id="UP000427769"/>
    </source>
</evidence>
<dbReference type="PANTHER" id="PTHR35005">
    <property type="entry name" value="3-DEHYDRO-SCYLLO-INOSOSE HYDROLASE"/>
    <property type="match status" value="1"/>
</dbReference>
<keyword evidence="3" id="KW-0378">Hydrolase</keyword>
<organism evidence="6 7">
    <name type="scientific">Desulfosarcina widdelii</name>
    <dbReference type="NCBI Taxonomy" id="947919"/>
    <lineage>
        <taxon>Bacteria</taxon>
        <taxon>Pseudomonadati</taxon>
        <taxon>Thermodesulfobacteriota</taxon>
        <taxon>Desulfobacteria</taxon>
        <taxon>Desulfobacterales</taxon>
        <taxon>Desulfosarcinaceae</taxon>
        <taxon>Desulfosarcina</taxon>
    </lineage>
</organism>
<dbReference type="SUPFAM" id="SSF102215">
    <property type="entry name" value="Creatininase"/>
    <property type="match status" value="1"/>
</dbReference>
<evidence type="ECO:0000256" key="2">
    <source>
        <dbReference type="ARBA" id="ARBA00022723"/>
    </source>
</evidence>
<dbReference type="AlphaFoldDB" id="A0A5K7Z0X9"/>
<evidence type="ECO:0000256" key="3">
    <source>
        <dbReference type="ARBA" id="ARBA00022801"/>
    </source>
</evidence>
<protein>
    <recommendedName>
        <fullName evidence="8">Creatininase</fullName>
    </recommendedName>
</protein>
<comment type="similarity">
    <text evidence="5">Belongs to the creatininase superfamily.</text>
</comment>
<dbReference type="Pfam" id="PF02633">
    <property type="entry name" value="Creatininase"/>
    <property type="match status" value="1"/>
</dbReference>
<dbReference type="InterPro" id="IPR024087">
    <property type="entry name" value="Creatininase-like_sf"/>
</dbReference>
<dbReference type="GO" id="GO:0016811">
    <property type="term" value="F:hydrolase activity, acting on carbon-nitrogen (but not peptide) bonds, in linear amides"/>
    <property type="evidence" value="ECO:0007669"/>
    <property type="project" value="TreeGrafter"/>
</dbReference>
<reference evidence="6 7" key="1">
    <citation type="submission" date="2019-11" db="EMBL/GenBank/DDBJ databases">
        <title>Comparative genomics of hydrocarbon-degrading Desulfosarcina strains.</title>
        <authorList>
            <person name="Watanabe M."/>
            <person name="Kojima H."/>
            <person name="Fukui M."/>
        </authorList>
    </citation>
    <scope>NUCLEOTIDE SEQUENCE [LARGE SCALE GENOMIC DNA]</scope>
    <source>
        <strain evidence="6 7">PP31</strain>
    </source>
</reference>
<dbReference type="GO" id="GO:0046872">
    <property type="term" value="F:metal ion binding"/>
    <property type="evidence" value="ECO:0007669"/>
    <property type="project" value="UniProtKB-KW"/>
</dbReference>
<comment type="cofactor">
    <cofactor evidence="1">
        <name>Zn(2+)</name>
        <dbReference type="ChEBI" id="CHEBI:29105"/>
    </cofactor>
</comment>
<dbReference type="Gene3D" id="3.40.50.620">
    <property type="entry name" value="HUPs"/>
    <property type="match status" value="1"/>
</dbReference>
<evidence type="ECO:0000256" key="4">
    <source>
        <dbReference type="ARBA" id="ARBA00022833"/>
    </source>
</evidence>
<evidence type="ECO:0000256" key="5">
    <source>
        <dbReference type="ARBA" id="ARBA00024029"/>
    </source>
</evidence>
<dbReference type="EMBL" id="AP021875">
    <property type="protein sequence ID" value="BBO75632.1"/>
    <property type="molecule type" value="Genomic_DNA"/>
</dbReference>
<dbReference type="InterPro" id="IPR003785">
    <property type="entry name" value="Creatininase/forma_Hydrolase"/>
</dbReference>
<sequence length="785" mass="88745">MSATDIREQNQETELPDVLQVFDRLEMGPVKLEGRRLVAPYRLIIGEKVEQTELICTYEEKVFDPRSPESHNLAAMIAAQVALNYGLFCREIVLYGLFDKTDRRFLREMAENTAREIYVKKFLEPNPFLIGDAVGLPAVKPKAFLRARLVFPDRARHNHLASWKTDPGRYCVLSSGGKDSLLSFGLLYEVGKDVHSIFVNESGRHWFTALNAYRHFRDNVPNTARVWINADRFFSWMLRRMPFIRSDFAGVRADEYPIRLWTVAVFLFGVLPLVRKRGIGRLIIGDEFDTSRRVTTRGIRHYDGLFDQSIWFDAVLSRYFQRKGWALTQFSVLRPLSELLIEKILAKRYPHLQEHQTSCHAAHKADERIRPCGKCEKCRRIVGMLLAMGEDPSRCGYTADQTTQCLKALFEKGAYTQATAEAGQLFYLLARSDRVSVPEEIAATAKPYPEILKLRFDAQVSPIDGIPEDLRADLYRICLEYADGAVERQGTKWQPVEVFSHAGMQAAYRFESKTDAGEQEKTAAPPATFYWGELCWPDAAARLDIVDTALLPVGAVEQHGPHLPLDTDAFDAEYLARKVADGCSEPKPLVLPLIAYGVSYHHEAFKGTISINNETLANLVYDVGISLAKNGIQKLVIINGHGGNAPSLNFAAQRINQDARIFVCVDTGETSDVDVDGLIETPNDVHAGEIETSTSLAIRPELVRMDRLQMEVPEFTSRYLDFTSKRGVAWYAHTHKISASGVMGDPTRATVEKGEKMWELMISNLVAFVDQIKSMTLKEIYQKRY</sequence>